<dbReference type="OrthoDB" id="1641132at2759"/>
<reference evidence="7 8" key="1">
    <citation type="journal article" date="2018" name="PLoS Pathog.">
        <title>Evolution of structural diversity of trichothecenes, a family of toxins produced by plant pathogenic and entomopathogenic fungi.</title>
        <authorList>
            <person name="Proctor R.H."/>
            <person name="McCormick S.P."/>
            <person name="Kim H.S."/>
            <person name="Cardoza R.E."/>
            <person name="Stanley A.M."/>
            <person name="Lindo L."/>
            <person name="Kelly A."/>
            <person name="Brown D.W."/>
            <person name="Lee T."/>
            <person name="Vaughan M.M."/>
            <person name="Alexander N.J."/>
            <person name="Busman M."/>
            <person name="Gutierrez S."/>
        </authorList>
    </citation>
    <scope>NUCLEOTIDE SEQUENCE [LARGE SCALE GENOMIC DNA]</scope>
    <source>
        <strain evidence="7 8">NRRL 20695</strain>
    </source>
</reference>
<dbReference type="GO" id="GO:0016020">
    <property type="term" value="C:membrane"/>
    <property type="evidence" value="ECO:0007669"/>
    <property type="project" value="UniProtKB-SubCell"/>
</dbReference>
<keyword evidence="4 5" id="KW-0472">Membrane</keyword>
<feature type="transmembrane region" description="Helical" evidence="5">
    <location>
        <begin position="142"/>
        <end position="162"/>
    </location>
</feature>
<name>A0A395SYM5_9HYPO</name>
<dbReference type="InterPro" id="IPR053009">
    <property type="entry name" value="Xanthocillin_Biosynth-Assoc"/>
</dbReference>
<evidence type="ECO:0000313" key="8">
    <source>
        <dbReference type="Proteomes" id="UP000266234"/>
    </source>
</evidence>
<dbReference type="EMBL" id="PXOG01000091">
    <property type="protein sequence ID" value="RGP77560.1"/>
    <property type="molecule type" value="Genomic_DNA"/>
</dbReference>
<evidence type="ECO:0000256" key="2">
    <source>
        <dbReference type="ARBA" id="ARBA00022692"/>
    </source>
</evidence>
<evidence type="ECO:0000256" key="1">
    <source>
        <dbReference type="ARBA" id="ARBA00004370"/>
    </source>
</evidence>
<dbReference type="InterPro" id="IPR025423">
    <property type="entry name" value="TMEM205-like"/>
</dbReference>
<dbReference type="PANTHER" id="PTHR23241">
    <property type="entry name" value="LATE EMBRYOGENESIS ABUNDANT PLANTS LEA-RELATED"/>
    <property type="match status" value="1"/>
</dbReference>
<evidence type="ECO:0000313" key="7">
    <source>
        <dbReference type="EMBL" id="RGP77560.1"/>
    </source>
</evidence>
<dbReference type="Pfam" id="PF13664">
    <property type="entry name" value="DUF4149"/>
    <property type="match status" value="1"/>
</dbReference>
<dbReference type="Proteomes" id="UP000266234">
    <property type="component" value="Unassembled WGS sequence"/>
</dbReference>
<sequence>MAIVTAVLASVHLLSFSALLGSQLYQTFIVTKVAFKRLPRTPYVNFQKHIFPIYFRSQALLLVLAAATLPPYGPLSLVQHKSDWISFAVSSAVAGLNLGVFGPRTRKLMLDRVEQGSVDAKMASLEGPSPAMQMLKKRFATTHAMCIHLNLIGLGAHLWYTWRLASRIDASL</sequence>
<evidence type="ECO:0000256" key="4">
    <source>
        <dbReference type="ARBA" id="ARBA00023136"/>
    </source>
</evidence>
<evidence type="ECO:0000256" key="3">
    <source>
        <dbReference type="ARBA" id="ARBA00022989"/>
    </source>
</evidence>
<dbReference type="PANTHER" id="PTHR23241:SF102">
    <property type="entry name" value="LD23009P"/>
    <property type="match status" value="1"/>
</dbReference>
<dbReference type="AlphaFoldDB" id="A0A395SYM5"/>
<keyword evidence="8" id="KW-1185">Reference proteome</keyword>
<keyword evidence="2 5" id="KW-0812">Transmembrane</keyword>
<evidence type="ECO:0000256" key="5">
    <source>
        <dbReference type="SAM" id="Phobius"/>
    </source>
</evidence>
<evidence type="ECO:0000259" key="6">
    <source>
        <dbReference type="Pfam" id="PF13664"/>
    </source>
</evidence>
<proteinExistence type="predicted"/>
<comment type="caution">
    <text evidence="7">The sequence shown here is derived from an EMBL/GenBank/DDBJ whole genome shotgun (WGS) entry which is preliminary data.</text>
</comment>
<keyword evidence="3 5" id="KW-1133">Transmembrane helix</keyword>
<organism evidence="7 8">
    <name type="scientific">Fusarium longipes</name>
    <dbReference type="NCBI Taxonomy" id="694270"/>
    <lineage>
        <taxon>Eukaryota</taxon>
        <taxon>Fungi</taxon>
        <taxon>Dikarya</taxon>
        <taxon>Ascomycota</taxon>
        <taxon>Pezizomycotina</taxon>
        <taxon>Sordariomycetes</taxon>
        <taxon>Hypocreomycetidae</taxon>
        <taxon>Hypocreales</taxon>
        <taxon>Nectriaceae</taxon>
        <taxon>Fusarium</taxon>
    </lineage>
</organism>
<feature type="transmembrane region" description="Helical" evidence="5">
    <location>
        <begin position="6"/>
        <end position="30"/>
    </location>
</feature>
<protein>
    <recommendedName>
        <fullName evidence="6">TMEM205-like domain-containing protein</fullName>
    </recommendedName>
</protein>
<feature type="domain" description="TMEM205-like" evidence="6">
    <location>
        <begin position="14"/>
        <end position="112"/>
    </location>
</feature>
<gene>
    <name evidence="7" type="ORF">FLONG3_4345</name>
</gene>
<feature type="transmembrane region" description="Helical" evidence="5">
    <location>
        <begin position="84"/>
        <end position="102"/>
    </location>
</feature>
<comment type="subcellular location">
    <subcellularLocation>
        <location evidence="1">Membrane</location>
    </subcellularLocation>
</comment>
<accession>A0A395SYM5</accession>